<gene>
    <name evidence="1" type="ORF">BWK62_14570</name>
</gene>
<dbReference type="EMBL" id="MTCY01000075">
    <property type="protein sequence ID" value="OWP74346.1"/>
    <property type="molecule type" value="Genomic_DNA"/>
</dbReference>
<accession>A0A246G9E3</accession>
<comment type="caution">
    <text evidence="1">The sequence shown here is derived from an EMBL/GenBank/DDBJ whole genome shotgun (WGS) entry which is preliminary data.</text>
</comment>
<proteinExistence type="predicted"/>
<protein>
    <recommendedName>
        <fullName evidence="3">DUF4304 domain-containing protein</fullName>
    </recommendedName>
</protein>
<reference evidence="1 2" key="1">
    <citation type="journal article" date="2017" name="Infect. Genet. Evol.">
        <title>Comparative genome analysis of fish pathogen Flavobacterium columnare reveals extensive sequence diversity within the species.</title>
        <authorList>
            <person name="Kayansamruaj P."/>
            <person name="Dong H.T."/>
            <person name="Hirono I."/>
            <person name="Kondo H."/>
            <person name="Senapin S."/>
            <person name="Rodkhum C."/>
        </authorList>
    </citation>
    <scope>NUCLEOTIDE SEQUENCE [LARGE SCALE GENOMIC DNA]</scope>
    <source>
        <strain evidence="1 2">1214</strain>
    </source>
</reference>
<name>A0A246G9E3_9FLAO</name>
<evidence type="ECO:0000313" key="1">
    <source>
        <dbReference type="EMBL" id="OWP74346.1"/>
    </source>
</evidence>
<organism evidence="1 2">
    <name type="scientific">Flavobacterium columnare</name>
    <dbReference type="NCBI Taxonomy" id="996"/>
    <lineage>
        <taxon>Bacteria</taxon>
        <taxon>Pseudomonadati</taxon>
        <taxon>Bacteroidota</taxon>
        <taxon>Flavobacteriia</taxon>
        <taxon>Flavobacteriales</taxon>
        <taxon>Flavobacteriaceae</taxon>
        <taxon>Flavobacterium</taxon>
    </lineage>
</organism>
<evidence type="ECO:0000313" key="2">
    <source>
        <dbReference type="Proteomes" id="UP000198034"/>
    </source>
</evidence>
<dbReference type="Proteomes" id="UP000198034">
    <property type="component" value="Unassembled WGS sequence"/>
</dbReference>
<dbReference type="AlphaFoldDB" id="A0A246G9E3"/>
<evidence type="ECO:0008006" key="3">
    <source>
        <dbReference type="Google" id="ProtNLM"/>
    </source>
</evidence>
<sequence length="241" mass="28760">MKEQINELNEKLTQTVSFSSYGFSLYAKDEIDFAYKYHRKENEVIDKITYSFEKDKWGEKFSLSSIGFGIVIPIVNTILGNIEFEKKFYLPDDEYTVNQIPDYDKKNDYYSDLIDRINIIENKNINSQVFEHVKIEFVNQLNETVLPFFFQIKSLQDINDKILEKEQWQNWSNYIFGKTYFKAMIILKLVGNEKRYNEFTTMYISRIEEAIKNGRDDLQAYLNDVIKLDQYLQSNVHKDLV</sequence>